<sequence length="348" mass="38685">MSNIEGKHLSPDMQDAASRSRRVMFSDQLGTTEANNNNNNNNNNLSPREKTVADERHPPPKKEVMMNTTNNQQQHQKNNKKNVNNQNQNNHNNHNNRNAGSPPAAPAAPTAPAAIGEAMAHVPAPTSFPPPAAPEKRPEGLEERPEDRGGRRQRVRRPMAPQIVPQDLLEMDPVEEARKSLQEAAGLLEAQERADRVRVEVQHEKAHSGMYGEMRATCMSQKAKAKSPQKQQSNEENDKNKNNEADHSDVNVKADPNVQHLQGKSETAQIRLTVNDVRTSPAKSVPPPSEAATKEEKEGEPKVPSANVIIQWMLRLLQSFPGDGIVWKVLLLFAALLCSRRLLLLLQR</sequence>
<protein>
    <submittedName>
        <fullName evidence="2">Uncharacterized protein</fullName>
    </submittedName>
</protein>
<feature type="region of interest" description="Disordered" evidence="1">
    <location>
        <begin position="218"/>
        <end position="301"/>
    </location>
</feature>
<dbReference type="Proteomes" id="UP000192257">
    <property type="component" value="Unassembled WGS sequence"/>
</dbReference>
<feature type="compositionally biased region" description="Basic and acidic residues" evidence="1">
    <location>
        <begin position="134"/>
        <end position="150"/>
    </location>
</feature>
<dbReference type="PANTHER" id="PTHR36911">
    <property type="entry name" value="LIM ZINC-BINDING DOMAIN-CONTAINING PROTEIN-RELATED"/>
    <property type="match status" value="1"/>
</dbReference>
<feature type="compositionally biased region" description="Polar residues" evidence="1">
    <location>
        <begin position="259"/>
        <end position="282"/>
    </location>
</feature>
<evidence type="ECO:0000256" key="1">
    <source>
        <dbReference type="SAM" id="MobiDB-lite"/>
    </source>
</evidence>
<feature type="compositionally biased region" description="Low complexity" evidence="1">
    <location>
        <begin position="70"/>
        <end position="96"/>
    </location>
</feature>
<feature type="region of interest" description="Disordered" evidence="1">
    <location>
        <begin position="1"/>
        <end position="162"/>
    </location>
</feature>
<feature type="compositionally biased region" description="Basic and acidic residues" evidence="1">
    <location>
        <begin position="1"/>
        <end position="10"/>
    </location>
</feature>
<dbReference type="VEuPathDB" id="TriTrypDB:TM35_000261380"/>
<organism evidence="2 3">
    <name type="scientific">Trypanosoma theileri</name>
    <dbReference type="NCBI Taxonomy" id="67003"/>
    <lineage>
        <taxon>Eukaryota</taxon>
        <taxon>Discoba</taxon>
        <taxon>Euglenozoa</taxon>
        <taxon>Kinetoplastea</taxon>
        <taxon>Metakinetoplastina</taxon>
        <taxon>Trypanosomatida</taxon>
        <taxon>Trypanosomatidae</taxon>
        <taxon>Trypanosoma</taxon>
    </lineage>
</organism>
<feature type="compositionally biased region" description="Low complexity" evidence="1">
    <location>
        <begin position="220"/>
        <end position="234"/>
    </location>
</feature>
<name>A0A1X0NPQ1_9TRYP</name>
<feature type="compositionally biased region" description="Basic and acidic residues" evidence="1">
    <location>
        <begin position="292"/>
        <end position="301"/>
    </location>
</feature>
<dbReference type="EMBL" id="NBCO01000026">
    <property type="protein sequence ID" value="ORC86686.1"/>
    <property type="molecule type" value="Genomic_DNA"/>
</dbReference>
<gene>
    <name evidence="2" type="ORF">TM35_000261380</name>
</gene>
<proteinExistence type="predicted"/>
<feature type="compositionally biased region" description="Low complexity" evidence="1">
    <location>
        <begin position="35"/>
        <end position="44"/>
    </location>
</feature>
<dbReference type="AlphaFoldDB" id="A0A1X0NPQ1"/>
<feature type="compositionally biased region" description="Basic and acidic residues" evidence="1">
    <location>
        <begin position="236"/>
        <end position="252"/>
    </location>
</feature>
<keyword evidence="3" id="KW-1185">Reference proteome</keyword>
<dbReference type="GeneID" id="39987655"/>
<feature type="compositionally biased region" description="Low complexity" evidence="1">
    <location>
        <begin position="107"/>
        <end position="125"/>
    </location>
</feature>
<feature type="compositionally biased region" description="Basic and acidic residues" evidence="1">
    <location>
        <begin position="47"/>
        <end position="64"/>
    </location>
</feature>
<dbReference type="RefSeq" id="XP_028880752.1">
    <property type="nucleotide sequence ID" value="XM_029027875.1"/>
</dbReference>
<comment type="caution">
    <text evidence="2">The sequence shown here is derived from an EMBL/GenBank/DDBJ whole genome shotgun (WGS) entry which is preliminary data.</text>
</comment>
<accession>A0A1X0NPQ1</accession>
<evidence type="ECO:0000313" key="3">
    <source>
        <dbReference type="Proteomes" id="UP000192257"/>
    </source>
</evidence>
<evidence type="ECO:0000313" key="2">
    <source>
        <dbReference type="EMBL" id="ORC86686.1"/>
    </source>
</evidence>
<reference evidence="2 3" key="1">
    <citation type="submission" date="2017-03" db="EMBL/GenBank/DDBJ databases">
        <title>An alternative strategy for trypanosome survival in the mammalian bloodstream revealed through genome and transcriptome analysis of the ubiquitous bovine parasite Trypanosoma (Megatrypanum) theileri.</title>
        <authorList>
            <person name="Kelly S."/>
            <person name="Ivens A."/>
            <person name="Mott A."/>
            <person name="O'Neill E."/>
            <person name="Emms D."/>
            <person name="Macleod O."/>
            <person name="Voorheis P."/>
            <person name="Matthews J."/>
            <person name="Matthews K."/>
            <person name="Carrington M."/>
        </authorList>
    </citation>
    <scope>NUCLEOTIDE SEQUENCE [LARGE SCALE GENOMIC DNA]</scope>
    <source>
        <strain evidence="2">Edinburgh</strain>
    </source>
</reference>
<dbReference type="OrthoDB" id="10612521at2759"/>